<gene>
    <name evidence="1" type="ORF">GCM10009682_36960</name>
</gene>
<reference evidence="2" key="1">
    <citation type="journal article" date="2019" name="Int. J. Syst. Evol. Microbiol.">
        <title>The Global Catalogue of Microorganisms (GCM) 10K type strain sequencing project: providing services to taxonomists for standard genome sequencing and annotation.</title>
        <authorList>
            <consortium name="The Broad Institute Genomics Platform"/>
            <consortium name="The Broad Institute Genome Sequencing Center for Infectious Disease"/>
            <person name="Wu L."/>
            <person name="Ma J."/>
        </authorList>
    </citation>
    <scope>NUCLEOTIDE SEQUENCE [LARGE SCALE GENOMIC DNA]</scope>
    <source>
        <strain evidence="2">JCM 13250</strain>
    </source>
</reference>
<name>A0ABN2M7Z7_9ACTN</name>
<dbReference type="EMBL" id="BAAALT010000111">
    <property type="protein sequence ID" value="GAA1812234.1"/>
    <property type="molecule type" value="Genomic_DNA"/>
</dbReference>
<organism evidence="1 2">
    <name type="scientific">Luedemannella flava</name>
    <dbReference type="NCBI Taxonomy" id="349316"/>
    <lineage>
        <taxon>Bacteria</taxon>
        <taxon>Bacillati</taxon>
        <taxon>Actinomycetota</taxon>
        <taxon>Actinomycetes</taxon>
        <taxon>Micromonosporales</taxon>
        <taxon>Micromonosporaceae</taxon>
        <taxon>Luedemannella</taxon>
    </lineage>
</organism>
<dbReference type="InterPro" id="IPR032710">
    <property type="entry name" value="NTF2-like_dom_sf"/>
</dbReference>
<evidence type="ECO:0008006" key="3">
    <source>
        <dbReference type="Google" id="ProtNLM"/>
    </source>
</evidence>
<dbReference type="SUPFAM" id="SSF54427">
    <property type="entry name" value="NTF2-like"/>
    <property type="match status" value="1"/>
</dbReference>
<keyword evidence="2" id="KW-1185">Reference proteome</keyword>
<evidence type="ECO:0000313" key="1">
    <source>
        <dbReference type="EMBL" id="GAA1812234.1"/>
    </source>
</evidence>
<dbReference type="Gene3D" id="3.10.450.50">
    <property type="match status" value="1"/>
</dbReference>
<evidence type="ECO:0000313" key="2">
    <source>
        <dbReference type="Proteomes" id="UP001500218"/>
    </source>
</evidence>
<comment type="caution">
    <text evidence="1">The sequence shown here is derived from an EMBL/GenBank/DDBJ whole genome shotgun (WGS) entry which is preliminary data.</text>
</comment>
<proteinExistence type="predicted"/>
<accession>A0ABN2M7Z7</accession>
<sequence>MRTGDFAQFGKGFADDAVLRFDGVPVGPFRGRPAIVDAYVTQPPMDTMALTSMEEIGGDAVRASFEWDAGGTGNLFLRWAGADVVELVIAFD</sequence>
<dbReference type="Proteomes" id="UP001500218">
    <property type="component" value="Unassembled WGS sequence"/>
</dbReference>
<protein>
    <recommendedName>
        <fullName evidence="3">Nuclear transport factor 2 family protein</fullName>
    </recommendedName>
</protein>